<proteinExistence type="predicted"/>
<gene>
    <name evidence="2" type="ORF">GCM10009817_26600</name>
</gene>
<sequence length="66" mass="7279">MTMSTSALALGPFVGWYPYPFLDVAKIGYGWTLLNCALIAVLFLGLGSLALWADRRLSRRRATMIA</sequence>
<dbReference type="NCBIfam" id="NF038065">
    <property type="entry name" value="Pr6Pr"/>
    <property type="match status" value="1"/>
</dbReference>
<dbReference type="EMBL" id="BAAAPU010000007">
    <property type="protein sequence ID" value="GAA1983855.1"/>
    <property type="molecule type" value="Genomic_DNA"/>
</dbReference>
<evidence type="ECO:0000313" key="2">
    <source>
        <dbReference type="EMBL" id="GAA1983855.1"/>
    </source>
</evidence>
<feature type="transmembrane region" description="Helical" evidence="1">
    <location>
        <begin position="29"/>
        <end position="52"/>
    </location>
</feature>
<keyword evidence="1" id="KW-0472">Membrane</keyword>
<keyword evidence="3" id="KW-1185">Reference proteome</keyword>
<name>A0ABN2SDL5_9MICO</name>
<reference evidence="2 3" key="1">
    <citation type="journal article" date="2019" name="Int. J. Syst. Evol. Microbiol.">
        <title>The Global Catalogue of Microorganisms (GCM) 10K type strain sequencing project: providing services to taxonomists for standard genome sequencing and annotation.</title>
        <authorList>
            <consortium name="The Broad Institute Genomics Platform"/>
            <consortium name="The Broad Institute Genome Sequencing Center for Infectious Disease"/>
            <person name="Wu L."/>
            <person name="Ma J."/>
        </authorList>
    </citation>
    <scope>NUCLEOTIDE SEQUENCE [LARGE SCALE GENOMIC DNA]</scope>
    <source>
        <strain evidence="2 3">JCM 15628</strain>
    </source>
</reference>
<protein>
    <submittedName>
        <fullName evidence="2">Uncharacterized protein</fullName>
    </submittedName>
</protein>
<organism evidence="2 3">
    <name type="scientific">Terrabacter lapilli</name>
    <dbReference type="NCBI Taxonomy" id="436231"/>
    <lineage>
        <taxon>Bacteria</taxon>
        <taxon>Bacillati</taxon>
        <taxon>Actinomycetota</taxon>
        <taxon>Actinomycetes</taxon>
        <taxon>Micrococcales</taxon>
        <taxon>Intrasporangiaceae</taxon>
        <taxon>Terrabacter</taxon>
    </lineage>
</organism>
<keyword evidence="1" id="KW-1133">Transmembrane helix</keyword>
<evidence type="ECO:0000256" key="1">
    <source>
        <dbReference type="SAM" id="Phobius"/>
    </source>
</evidence>
<dbReference type="InterPro" id="IPR049713">
    <property type="entry name" value="Pr6Pr-like"/>
</dbReference>
<accession>A0ABN2SDL5</accession>
<keyword evidence="1" id="KW-0812">Transmembrane</keyword>
<comment type="caution">
    <text evidence="2">The sequence shown here is derived from an EMBL/GenBank/DDBJ whole genome shotgun (WGS) entry which is preliminary data.</text>
</comment>
<dbReference type="Proteomes" id="UP001500013">
    <property type="component" value="Unassembled WGS sequence"/>
</dbReference>
<evidence type="ECO:0000313" key="3">
    <source>
        <dbReference type="Proteomes" id="UP001500013"/>
    </source>
</evidence>